<protein>
    <submittedName>
        <fullName evidence="1">Uncharacterized protein</fullName>
    </submittedName>
</protein>
<keyword evidence="2" id="KW-1185">Reference proteome</keyword>
<comment type="caution">
    <text evidence="1">The sequence shown here is derived from an EMBL/GenBank/DDBJ whole genome shotgun (WGS) entry which is preliminary data.</text>
</comment>
<dbReference type="Proteomes" id="UP000229498">
    <property type="component" value="Unassembled WGS sequence"/>
</dbReference>
<organism evidence="1 2">
    <name type="scientific">Minwuia thermotolerans</name>
    <dbReference type="NCBI Taxonomy" id="2056226"/>
    <lineage>
        <taxon>Bacteria</taxon>
        <taxon>Pseudomonadati</taxon>
        <taxon>Pseudomonadota</taxon>
        <taxon>Alphaproteobacteria</taxon>
        <taxon>Minwuiales</taxon>
        <taxon>Minwuiaceae</taxon>
        <taxon>Minwuia</taxon>
    </lineage>
</organism>
<accession>A0A2M9FXJ0</accession>
<gene>
    <name evidence="1" type="ORF">CVT23_17510</name>
</gene>
<reference evidence="1 2" key="1">
    <citation type="submission" date="2017-11" db="EMBL/GenBank/DDBJ databases">
        <title>Draft genome sequence of Rhizobiales bacterium SY3-13.</title>
        <authorList>
            <person name="Sun C."/>
        </authorList>
    </citation>
    <scope>NUCLEOTIDE SEQUENCE [LARGE SCALE GENOMIC DNA]</scope>
    <source>
        <strain evidence="1 2">SY3-13</strain>
    </source>
</reference>
<evidence type="ECO:0000313" key="2">
    <source>
        <dbReference type="Proteomes" id="UP000229498"/>
    </source>
</evidence>
<sequence length="74" mass="8030">MDTFPRALDQLRRMGFDLRRAVIADAMTERARVRFMFSGGKAGAAETLRERVAGMPGVVDVSLCSLARDAAEAA</sequence>
<evidence type="ECO:0000313" key="1">
    <source>
        <dbReference type="EMBL" id="PJK28176.1"/>
    </source>
</evidence>
<proteinExistence type="predicted"/>
<dbReference type="AlphaFoldDB" id="A0A2M9FXJ0"/>
<dbReference type="EMBL" id="PHIG01000047">
    <property type="protein sequence ID" value="PJK28176.1"/>
    <property type="molecule type" value="Genomic_DNA"/>
</dbReference>
<name>A0A2M9FXJ0_9PROT</name>